<dbReference type="InterPro" id="IPR015914">
    <property type="entry name" value="PAPs_N"/>
</dbReference>
<evidence type="ECO:0000259" key="6">
    <source>
        <dbReference type="Pfam" id="PF16656"/>
    </source>
</evidence>
<organism evidence="7 8">
    <name type="scientific">Marine Group III euryarchaeote CG-Bathy1</name>
    <dbReference type="NCBI Taxonomy" id="1889001"/>
    <lineage>
        <taxon>Archaea</taxon>
        <taxon>Methanobacteriati</taxon>
        <taxon>Thermoplasmatota</taxon>
        <taxon>Thermoplasmata</taxon>
        <taxon>Candidatus Thermoprofundales</taxon>
    </lineage>
</organism>
<keyword evidence="1" id="KW-0732">Signal</keyword>
<keyword evidence="2" id="KW-0325">Glycoprotein</keyword>
<gene>
    <name evidence="7" type="ORF">BEU04_03530</name>
</gene>
<dbReference type="InterPro" id="IPR041792">
    <property type="entry name" value="MPP_PAP"/>
</dbReference>
<sequence length="471" mass="53450">MYAKHLICTVVIGFIGIFLITIGASGAEPEQIHLAVTETQNEMVVQWGTEEDTQVSCNSPTEIEYGTESDSLDMSQSGTNEMYDWTTCIHTVILPELEGDTTYYYRVGGTGEWSDVYSFTTHSTLLIADNDIRIGAIADHGTSSNAEETTENMLNADLDLVIHAGDISYADDIGSGNGVGDQRVWDEYQNQIEVLASQIPHMYAPGNHEEEGEPHGFEPYETRFYSPGSSSFWYSFNFEGVHIISLSTEHNYDVGSTQYSWLENDLEAAQDNREEVPWIVVFAHKPMYSSNNHGSETEFRDAMEELLYRYQVDLAIWGHDHGYERSYPVYQEEIYSDMTGTEEEPYYQPGATIHIVVGMAGRSLYDFEDPQPEWSYYREASDYGYTYFTVTNDGLLHYEYLRNDGTVGDDFWITKNEPEEEPEVVIDEEENNNENLTDESNNVSKENEIPPIGMLTTIITILIVSSARKRS</sequence>
<dbReference type="AlphaFoldDB" id="A0A1J5SZW7"/>
<evidence type="ECO:0000259" key="5">
    <source>
        <dbReference type="Pfam" id="PF14008"/>
    </source>
</evidence>
<name>A0A1J5SZW7_9ARCH</name>
<dbReference type="InterPro" id="IPR029052">
    <property type="entry name" value="Metallo-depent_PP-like"/>
</dbReference>
<dbReference type="GO" id="GO:0046872">
    <property type="term" value="F:metal ion binding"/>
    <property type="evidence" value="ECO:0007669"/>
    <property type="project" value="InterPro"/>
</dbReference>
<evidence type="ECO:0000256" key="1">
    <source>
        <dbReference type="ARBA" id="ARBA00022729"/>
    </source>
</evidence>
<accession>A0A1J5SZW7</accession>
<dbReference type="Gene3D" id="3.60.21.10">
    <property type="match status" value="1"/>
</dbReference>
<dbReference type="Pfam" id="PF00149">
    <property type="entry name" value="Metallophos"/>
    <property type="match status" value="1"/>
</dbReference>
<dbReference type="SUPFAM" id="SSF49363">
    <property type="entry name" value="Purple acid phosphatase, N-terminal domain"/>
    <property type="match status" value="1"/>
</dbReference>
<proteinExistence type="predicted"/>
<dbReference type="EMBL" id="MIYU01000021">
    <property type="protein sequence ID" value="OIR14055.1"/>
    <property type="molecule type" value="Genomic_DNA"/>
</dbReference>
<dbReference type="Pfam" id="PF14008">
    <property type="entry name" value="Metallophos_C"/>
    <property type="match status" value="1"/>
</dbReference>
<evidence type="ECO:0000256" key="2">
    <source>
        <dbReference type="ARBA" id="ARBA00023180"/>
    </source>
</evidence>
<evidence type="ECO:0000313" key="8">
    <source>
        <dbReference type="Proteomes" id="UP000183815"/>
    </source>
</evidence>
<dbReference type="InterPro" id="IPR004843">
    <property type="entry name" value="Calcineurin-like_PHP"/>
</dbReference>
<comment type="caution">
    <text evidence="7">The sequence shown here is derived from an EMBL/GenBank/DDBJ whole genome shotgun (WGS) entry which is preliminary data.</text>
</comment>
<dbReference type="InterPro" id="IPR008963">
    <property type="entry name" value="Purple_acid_Pase-like_N"/>
</dbReference>
<dbReference type="Proteomes" id="UP000183815">
    <property type="component" value="Unassembled WGS sequence"/>
</dbReference>
<dbReference type="Pfam" id="PF16656">
    <property type="entry name" value="Pur_ac_phosph_N"/>
    <property type="match status" value="1"/>
</dbReference>
<evidence type="ECO:0000313" key="7">
    <source>
        <dbReference type="EMBL" id="OIR14055.1"/>
    </source>
</evidence>
<feature type="domain" description="Purple acid phosphatase N-terminal" evidence="6">
    <location>
        <begin position="29"/>
        <end position="121"/>
    </location>
</feature>
<dbReference type="PANTHER" id="PTHR45867">
    <property type="entry name" value="PURPLE ACID PHOSPHATASE"/>
    <property type="match status" value="1"/>
</dbReference>
<dbReference type="CDD" id="cd00839">
    <property type="entry name" value="MPP_PAPs"/>
    <property type="match status" value="1"/>
</dbReference>
<feature type="region of interest" description="Disordered" evidence="3">
    <location>
        <begin position="428"/>
        <end position="448"/>
    </location>
</feature>
<dbReference type="GO" id="GO:0003993">
    <property type="term" value="F:acid phosphatase activity"/>
    <property type="evidence" value="ECO:0007669"/>
    <property type="project" value="InterPro"/>
</dbReference>
<dbReference type="PANTHER" id="PTHR45867:SF3">
    <property type="entry name" value="ACID PHOSPHATASE TYPE 7"/>
    <property type="match status" value="1"/>
</dbReference>
<dbReference type="InterPro" id="IPR025733">
    <property type="entry name" value="PAPs_C"/>
</dbReference>
<protein>
    <recommendedName>
        <fullName evidence="9">Fibronectin type-III domain-containing protein</fullName>
    </recommendedName>
</protein>
<evidence type="ECO:0000259" key="4">
    <source>
        <dbReference type="Pfam" id="PF00149"/>
    </source>
</evidence>
<feature type="compositionally biased region" description="Low complexity" evidence="3">
    <location>
        <begin position="433"/>
        <end position="442"/>
    </location>
</feature>
<dbReference type="Gene3D" id="2.60.40.380">
    <property type="entry name" value="Purple acid phosphatase-like, N-terminal"/>
    <property type="match status" value="1"/>
</dbReference>
<feature type="domain" description="Calcineurin-like phosphoesterase" evidence="4">
    <location>
        <begin position="133"/>
        <end position="323"/>
    </location>
</feature>
<reference evidence="7 8" key="1">
    <citation type="submission" date="2016-08" db="EMBL/GenBank/DDBJ databases">
        <title>New Insights into Marine Group III Euryarchaeota, from dark to light.</title>
        <authorList>
            <person name="Haro-Moreno J.M."/>
            <person name="Rodriguez-Valera F."/>
            <person name="Lopez-Garcia P."/>
            <person name="Moreira D."/>
            <person name="Martin-Cuadrado A.B."/>
        </authorList>
    </citation>
    <scope>NUCLEOTIDE SEQUENCE [LARGE SCALE GENOMIC DNA]</scope>
    <source>
        <strain evidence="7">CG-Bathy1</strain>
    </source>
</reference>
<feature type="domain" description="Purple acid phosphatase C-terminal" evidence="5">
    <location>
        <begin position="351"/>
        <end position="409"/>
    </location>
</feature>
<dbReference type="SUPFAM" id="SSF56300">
    <property type="entry name" value="Metallo-dependent phosphatases"/>
    <property type="match status" value="1"/>
</dbReference>
<evidence type="ECO:0008006" key="9">
    <source>
        <dbReference type="Google" id="ProtNLM"/>
    </source>
</evidence>
<evidence type="ECO:0000256" key="3">
    <source>
        <dbReference type="SAM" id="MobiDB-lite"/>
    </source>
</evidence>